<evidence type="ECO:0000256" key="4">
    <source>
        <dbReference type="PROSITE-ProRule" id="PRU00236"/>
    </source>
</evidence>
<dbReference type="SUPFAM" id="SSF52467">
    <property type="entry name" value="DHS-like NAD/FAD-binding domain"/>
    <property type="match status" value="1"/>
</dbReference>
<dbReference type="EMBL" id="JAEPBG010000004">
    <property type="protein sequence ID" value="MBK4735232.1"/>
    <property type="molecule type" value="Genomic_DNA"/>
</dbReference>
<dbReference type="Gene3D" id="3.40.50.1220">
    <property type="entry name" value="TPP-binding domain"/>
    <property type="match status" value="1"/>
</dbReference>
<evidence type="ECO:0000256" key="3">
    <source>
        <dbReference type="ARBA" id="ARBA00023027"/>
    </source>
</evidence>
<keyword evidence="3" id="KW-0520">NAD</keyword>
<evidence type="ECO:0000256" key="1">
    <source>
        <dbReference type="ARBA" id="ARBA00012928"/>
    </source>
</evidence>
<dbReference type="Pfam" id="PF02146">
    <property type="entry name" value="SIR2"/>
    <property type="match status" value="1"/>
</dbReference>
<evidence type="ECO:0000313" key="6">
    <source>
        <dbReference type="EMBL" id="MBK4735232.1"/>
    </source>
</evidence>
<gene>
    <name evidence="6" type="ORF">JJB74_11470</name>
</gene>
<dbReference type="Gene3D" id="3.30.1600.10">
    <property type="entry name" value="SIR2/SIRT2 'Small Domain"/>
    <property type="match status" value="1"/>
</dbReference>
<protein>
    <recommendedName>
        <fullName evidence="1">protein acetyllysine N-acetyltransferase</fullName>
        <ecNumber evidence="1">2.3.1.286</ecNumber>
    </recommendedName>
</protein>
<dbReference type="GO" id="GO:0070403">
    <property type="term" value="F:NAD+ binding"/>
    <property type="evidence" value="ECO:0007669"/>
    <property type="project" value="InterPro"/>
</dbReference>
<dbReference type="InterPro" id="IPR029035">
    <property type="entry name" value="DHS-like_NAD/FAD-binding_dom"/>
</dbReference>
<feature type="domain" description="Deacetylase sirtuin-type" evidence="5">
    <location>
        <begin position="3"/>
        <end position="283"/>
    </location>
</feature>
<keyword evidence="2" id="KW-0808">Transferase</keyword>
<dbReference type="InterPro" id="IPR050134">
    <property type="entry name" value="NAD-dep_sirtuin_deacylases"/>
</dbReference>
<sequence length="283" mass="30972">MSSPSTENSIARAAALINDADALVIAAGAGFGVDSGLPDFRGTEGFWKAYPALAKSGIAFQDIASPDAFHAHAQQAWGFYGHRLALYRRTRPHAGFSLLRKWGGMKRHGYSVFTSNVDGQFEVAGFDPMRLHECHGSIHHLQCLQPCTEAVWPADGVDPVVDEARCELTSPLPRCPHCGGIARPNILMFGDWSWISKRQDLQETRQQRWLAQVRQPVVIELGAGTAIATVRHFAHRIVRQHNGRLVRINPREPQVADPRDVGLAMGALDALGAIDAALESMQS</sequence>
<dbReference type="Proteomes" id="UP000622890">
    <property type="component" value="Unassembled WGS sequence"/>
</dbReference>
<evidence type="ECO:0000256" key="2">
    <source>
        <dbReference type="ARBA" id="ARBA00022679"/>
    </source>
</evidence>
<evidence type="ECO:0000259" key="5">
    <source>
        <dbReference type="PROSITE" id="PS50305"/>
    </source>
</evidence>
<dbReference type="PANTHER" id="PTHR11085">
    <property type="entry name" value="NAD-DEPENDENT PROTEIN DEACYLASE SIRTUIN-5, MITOCHONDRIAL-RELATED"/>
    <property type="match status" value="1"/>
</dbReference>
<name>A0A934STA3_9BURK</name>
<accession>A0A934STA3</accession>
<proteinExistence type="predicted"/>
<dbReference type="InterPro" id="IPR026590">
    <property type="entry name" value="Ssirtuin_cat_dom"/>
</dbReference>
<dbReference type="PANTHER" id="PTHR11085:SF4">
    <property type="entry name" value="NAD-DEPENDENT PROTEIN DEACYLASE"/>
    <property type="match status" value="1"/>
</dbReference>
<dbReference type="PROSITE" id="PS50305">
    <property type="entry name" value="SIRTUIN"/>
    <property type="match status" value="1"/>
</dbReference>
<comment type="caution">
    <text evidence="4">Lacks conserved residue(s) required for the propagation of feature annotation.</text>
</comment>
<organism evidence="6 7">
    <name type="scientific">Noviherbaspirillum pedocola</name>
    <dbReference type="NCBI Taxonomy" id="2801341"/>
    <lineage>
        <taxon>Bacteria</taxon>
        <taxon>Pseudomonadati</taxon>
        <taxon>Pseudomonadota</taxon>
        <taxon>Betaproteobacteria</taxon>
        <taxon>Burkholderiales</taxon>
        <taxon>Oxalobacteraceae</taxon>
        <taxon>Noviherbaspirillum</taxon>
    </lineage>
</organism>
<evidence type="ECO:0000313" key="7">
    <source>
        <dbReference type="Proteomes" id="UP000622890"/>
    </source>
</evidence>
<comment type="caution">
    <text evidence="6">The sequence shown here is derived from an EMBL/GenBank/DDBJ whole genome shotgun (WGS) entry which is preliminary data.</text>
</comment>
<dbReference type="RefSeq" id="WP_200592010.1">
    <property type="nucleotide sequence ID" value="NZ_JAEPBG010000004.1"/>
</dbReference>
<dbReference type="GO" id="GO:0017136">
    <property type="term" value="F:histone deacetylase activity, NAD-dependent"/>
    <property type="evidence" value="ECO:0007669"/>
    <property type="project" value="TreeGrafter"/>
</dbReference>
<dbReference type="InterPro" id="IPR026591">
    <property type="entry name" value="Sirtuin_cat_small_dom_sf"/>
</dbReference>
<keyword evidence="7" id="KW-1185">Reference proteome</keyword>
<dbReference type="InterPro" id="IPR003000">
    <property type="entry name" value="Sirtuin"/>
</dbReference>
<dbReference type="AlphaFoldDB" id="A0A934STA3"/>
<dbReference type="EC" id="2.3.1.286" evidence="1"/>
<reference evidence="6" key="1">
    <citation type="submission" date="2021-01" db="EMBL/GenBank/DDBJ databases">
        <title>Genome sequence of strain Noviherbaspirillum sp. DKR-6.</title>
        <authorList>
            <person name="Chaudhary D.K."/>
        </authorList>
    </citation>
    <scope>NUCLEOTIDE SEQUENCE</scope>
    <source>
        <strain evidence="6">DKR-6</strain>
    </source>
</reference>